<reference evidence="2 3" key="1">
    <citation type="submission" date="2015-05" db="EMBL/GenBank/DDBJ databases">
        <title>Comparative analyses of the lipooligosaccharides from nottypeable Haemophilus influenzae and Haemophilus haemolyticus.</title>
        <authorList>
            <person name="Post D.M.B."/>
            <person name="Ketterer M.R."/>
            <person name="Coffin J.E."/>
            <person name="Reinders L.M."/>
            <person name="Munson R.S.Jr."/>
            <person name="Bair T.B."/>
            <person name="Murphy T.F."/>
            <person name="Foster E."/>
            <person name="Gibson B.W."/>
            <person name="Apicella M.A."/>
        </authorList>
    </citation>
    <scope>NUCLEOTIDE SEQUENCE [LARGE SCALE GENOMIC DNA]</scope>
    <source>
        <strain evidence="2 3">11P18</strain>
    </source>
</reference>
<dbReference type="InterPro" id="IPR011846">
    <property type="entry name" value="Cyd_oper_YbgE"/>
</dbReference>
<sequence length="97" mass="11413">MIHSLYQLINKGSFRTLSFILALGLTAVFFFNIDNFSTLLRNDSPWWILMIFWGLITVWIHGIGFEIKSVIWKLLFLPYIAYIIILISAVEHFYLRG</sequence>
<keyword evidence="1" id="KW-0812">Transmembrane</keyword>
<accession>A0A0M3G6Z1</accession>
<evidence type="ECO:0000313" key="2">
    <source>
        <dbReference type="EMBL" id="KKZ58768.1"/>
    </source>
</evidence>
<feature type="transmembrane region" description="Helical" evidence="1">
    <location>
        <begin position="76"/>
        <end position="95"/>
    </location>
</feature>
<dbReference type="EMBL" id="LCTK01000020">
    <property type="protein sequence ID" value="KKZ58768.1"/>
    <property type="molecule type" value="Genomic_DNA"/>
</dbReference>
<comment type="caution">
    <text evidence="2">The sequence shown here is derived from an EMBL/GenBank/DDBJ whole genome shotgun (WGS) entry which is preliminary data.</text>
</comment>
<feature type="transmembrane region" description="Helical" evidence="1">
    <location>
        <begin position="45"/>
        <end position="64"/>
    </location>
</feature>
<dbReference type="AlphaFoldDB" id="A0A0M3G6Z1"/>
<gene>
    <name evidence="2" type="ORF">AAX18_04535</name>
</gene>
<proteinExistence type="predicted"/>
<organism evidence="2 3">
    <name type="scientific">Haemophilus haemolyticus</name>
    <dbReference type="NCBI Taxonomy" id="726"/>
    <lineage>
        <taxon>Bacteria</taxon>
        <taxon>Pseudomonadati</taxon>
        <taxon>Pseudomonadota</taxon>
        <taxon>Gammaproteobacteria</taxon>
        <taxon>Pasteurellales</taxon>
        <taxon>Pasteurellaceae</taxon>
        <taxon>Haemophilus</taxon>
    </lineage>
</organism>
<dbReference type="Pfam" id="PF09600">
    <property type="entry name" value="Cyd_oper_YbgE"/>
    <property type="match status" value="1"/>
</dbReference>
<dbReference type="Proteomes" id="UP000034750">
    <property type="component" value="Unassembled WGS sequence"/>
</dbReference>
<protein>
    <submittedName>
        <fullName evidence="2">Cytochrome bd biosynthesis protein</fullName>
    </submittedName>
</protein>
<evidence type="ECO:0000313" key="3">
    <source>
        <dbReference type="Proteomes" id="UP000034750"/>
    </source>
</evidence>
<dbReference type="NCBIfam" id="TIGR02112">
    <property type="entry name" value="cyd_oper_ybgE"/>
    <property type="match status" value="1"/>
</dbReference>
<keyword evidence="1" id="KW-0472">Membrane</keyword>
<dbReference type="RefSeq" id="WP_005626977.1">
    <property type="nucleotide sequence ID" value="NZ_CP031238.1"/>
</dbReference>
<keyword evidence="1" id="KW-1133">Transmembrane helix</keyword>
<dbReference type="PATRIC" id="fig|726.54.peg.912"/>
<name>A0A0M3G6Z1_HAEHA</name>
<feature type="transmembrane region" description="Helical" evidence="1">
    <location>
        <begin position="12"/>
        <end position="33"/>
    </location>
</feature>
<evidence type="ECO:0000256" key="1">
    <source>
        <dbReference type="SAM" id="Phobius"/>
    </source>
</evidence>